<sequence>MVSHGSDLKRTPMAQRTQSSIDNALIDQMLEGHQTSAALLSND</sequence>
<evidence type="ECO:0000256" key="1">
    <source>
        <dbReference type="SAM" id="MobiDB-lite"/>
    </source>
</evidence>
<organism evidence="2 3">
    <name type="scientific">Acidihalobacter prosperus</name>
    <dbReference type="NCBI Taxonomy" id="160660"/>
    <lineage>
        <taxon>Bacteria</taxon>
        <taxon>Pseudomonadati</taxon>
        <taxon>Pseudomonadota</taxon>
        <taxon>Gammaproteobacteria</taxon>
        <taxon>Chromatiales</taxon>
        <taxon>Ectothiorhodospiraceae</taxon>
        <taxon>Acidihalobacter</taxon>
    </lineage>
</organism>
<keyword evidence="3" id="KW-1185">Reference proteome</keyword>
<dbReference type="Proteomes" id="UP000029273">
    <property type="component" value="Unassembled WGS sequence"/>
</dbReference>
<feature type="compositionally biased region" description="Basic and acidic residues" evidence="1">
    <location>
        <begin position="1"/>
        <end position="10"/>
    </location>
</feature>
<comment type="caution">
    <text evidence="2">The sequence shown here is derived from an EMBL/GenBank/DDBJ whole genome shotgun (WGS) entry which is preliminary data.</text>
</comment>
<accession>A0A1A6C555</accession>
<evidence type="ECO:0000313" key="3">
    <source>
        <dbReference type="Proteomes" id="UP000029273"/>
    </source>
</evidence>
<evidence type="ECO:0000313" key="2">
    <source>
        <dbReference type="EMBL" id="OBS09692.1"/>
    </source>
</evidence>
<reference evidence="2 3" key="1">
    <citation type="journal article" date="2014" name="Genome Announc.">
        <title>Draft Genome Sequence of the Iron-Oxidizing, Acidophilic, and Halotolerant 'Thiobacillus prosperus' Type Strain DSM 5130.</title>
        <authorList>
            <person name="Ossandon F.J."/>
            <person name="Cardenas J.P."/>
            <person name="Corbett M."/>
            <person name="Quatrini R."/>
            <person name="Holmes D.S."/>
            <person name="Watkin E."/>
        </authorList>
    </citation>
    <scope>NUCLEOTIDE SEQUENCE [LARGE SCALE GENOMIC DNA]</scope>
    <source>
        <strain evidence="2 3">DSM 5130</strain>
    </source>
</reference>
<proteinExistence type="predicted"/>
<protein>
    <submittedName>
        <fullName evidence="2">Uncharacterized protein</fullName>
    </submittedName>
</protein>
<dbReference type="EMBL" id="JQSG02000003">
    <property type="protein sequence ID" value="OBS09692.1"/>
    <property type="molecule type" value="Genomic_DNA"/>
</dbReference>
<dbReference type="AlphaFoldDB" id="A0A1A6C555"/>
<feature type="region of interest" description="Disordered" evidence="1">
    <location>
        <begin position="1"/>
        <end position="22"/>
    </location>
</feature>
<gene>
    <name evidence="2" type="ORF">Thpro_022020</name>
</gene>
<name>A0A1A6C555_9GAMM</name>